<dbReference type="Gene3D" id="2.60.120.260">
    <property type="entry name" value="Galactose-binding domain-like"/>
    <property type="match status" value="1"/>
</dbReference>
<dbReference type="PANTHER" id="PTHR11452">
    <property type="entry name" value="ALPHA-GALACTOSIDASE/ALPHA-N-ACETYLGALACTOSAMINIDASE"/>
    <property type="match status" value="1"/>
</dbReference>
<evidence type="ECO:0000256" key="1">
    <source>
        <dbReference type="ARBA" id="ARBA00001255"/>
    </source>
</evidence>
<comment type="catalytic activity">
    <reaction evidence="1 7">
        <text>Hydrolysis of terminal, non-reducing alpha-D-galactose residues in alpha-D-galactosides, including galactose oligosaccharides, galactomannans and galactolipids.</text>
        <dbReference type="EC" id="3.2.1.22"/>
    </reaction>
</comment>
<keyword evidence="10" id="KW-1185">Reference proteome</keyword>
<comment type="caution">
    <text evidence="9">The sequence shown here is derived from an EMBL/GenBank/DDBJ whole genome shotgun (WGS) entry which is preliminary data.</text>
</comment>
<protein>
    <recommendedName>
        <fullName evidence="3 7">Alpha-galactosidase</fullName>
        <ecNumber evidence="3 7">3.2.1.22</ecNumber>
    </recommendedName>
    <alternativeName>
        <fullName evidence="7">Melibiase</fullName>
    </alternativeName>
</protein>
<keyword evidence="4" id="KW-0732">Signal</keyword>
<accession>A0A139HSR9</accession>
<dbReference type="InterPro" id="IPR041233">
    <property type="entry name" value="Melibiase_C"/>
</dbReference>
<dbReference type="GO" id="GO:0030246">
    <property type="term" value="F:carbohydrate binding"/>
    <property type="evidence" value="ECO:0007669"/>
    <property type="project" value="InterPro"/>
</dbReference>
<comment type="similarity">
    <text evidence="2 7">Belongs to the glycosyl hydrolase 27 family.</text>
</comment>
<evidence type="ECO:0000256" key="2">
    <source>
        <dbReference type="ARBA" id="ARBA00009743"/>
    </source>
</evidence>
<evidence type="ECO:0000256" key="6">
    <source>
        <dbReference type="ARBA" id="ARBA00023295"/>
    </source>
</evidence>
<dbReference type="SUPFAM" id="SSF51011">
    <property type="entry name" value="Glycosyl hydrolase domain"/>
    <property type="match status" value="1"/>
</dbReference>
<dbReference type="PANTHER" id="PTHR11452:SF75">
    <property type="entry name" value="ALPHA-GALACTOSIDASE MEL1"/>
    <property type="match status" value="1"/>
</dbReference>
<sequence>MLSVVAPLPGHAHFYCGVKSHKSFRIDTTQVMAFSKFAASLLLAGTAQALDNGFGRTPVMGFNTYNDAGCSLNQSYVQDTINAFSSKGFGDLGYKYFQVDCGWQGRQRQSNGSITYDAGVFPDGIDPLSELAISKGFQWSMYTDQGQYACDTNKPLRPGSLNYEEQDALMFAAWNTAYVKIDNCYVEGGDSDQNAPKDPRTDFPSRFQVISSALQNVGIKGILVCQWGTPYQSPSGLQGPSAWTPPLSNSYRVSDDITQGWANVMRIMNQAIHVNLRGLSGPGHFADMDLLEVGNAGMTADEQASHFAIWSYFKSALMVSTAVPAMSTATQNILQNKDLIAINQDSLGEPVKLVQRYTNDRDIYAGGLANGDRAVLLLDQSNTVRSLSINFTDLGIASATVKNLWTGRTTTDQSSYTAQVNAHGSLPLRLSNIQTASTAAPDLTWIEAESGTLAGGANVQSCSGCSGSSKAGNISTSGGSLTISNIRTSQETQNVRFDYIDCEIGYGDQGLNVRGASLSVNGGPGLSVLFPLTGYNWDQDVTKNHLVRLSGFSTTGTNTIKICGLSGSTTYAPDFDRIGVVA</sequence>
<dbReference type="GO" id="GO:0004557">
    <property type="term" value="F:alpha-galactosidase activity"/>
    <property type="evidence" value="ECO:0007669"/>
    <property type="project" value="UniProtKB-EC"/>
</dbReference>
<dbReference type="Proteomes" id="UP000070133">
    <property type="component" value="Unassembled WGS sequence"/>
</dbReference>
<keyword evidence="7" id="KW-1015">Disulfide bond</keyword>
<evidence type="ECO:0000313" key="10">
    <source>
        <dbReference type="Proteomes" id="UP000070133"/>
    </source>
</evidence>
<keyword evidence="6 7" id="KW-0326">Glycosidase</keyword>
<dbReference type="InterPro" id="IPR002241">
    <property type="entry name" value="Glyco_hydro_27"/>
</dbReference>
<dbReference type="Gene3D" id="3.20.20.70">
    <property type="entry name" value="Aldolase class I"/>
    <property type="match status" value="1"/>
</dbReference>
<gene>
    <name evidence="9" type="ORF">AC578_3699</name>
</gene>
<proteinExistence type="inferred from homology"/>
<dbReference type="CDD" id="cd14792">
    <property type="entry name" value="GH27"/>
    <property type="match status" value="1"/>
</dbReference>
<dbReference type="InterPro" id="IPR013785">
    <property type="entry name" value="Aldolase_TIM"/>
</dbReference>
<dbReference type="GO" id="GO:0005975">
    <property type="term" value="P:carbohydrate metabolic process"/>
    <property type="evidence" value="ECO:0007669"/>
    <property type="project" value="InterPro"/>
</dbReference>
<dbReference type="InterPro" id="IPR013780">
    <property type="entry name" value="Glyco_hydro_b"/>
</dbReference>
<feature type="domain" description="CBM6" evidence="8">
    <location>
        <begin position="444"/>
        <end position="581"/>
    </location>
</feature>
<dbReference type="PRINTS" id="PR00740">
    <property type="entry name" value="GLHYDRLASE27"/>
</dbReference>
<evidence type="ECO:0000256" key="5">
    <source>
        <dbReference type="ARBA" id="ARBA00022801"/>
    </source>
</evidence>
<organism evidence="9 10">
    <name type="scientific">Pseudocercospora eumusae</name>
    <dbReference type="NCBI Taxonomy" id="321146"/>
    <lineage>
        <taxon>Eukaryota</taxon>
        <taxon>Fungi</taxon>
        <taxon>Dikarya</taxon>
        <taxon>Ascomycota</taxon>
        <taxon>Pezizomycotina</taxon>
        <taxon>Dothideomycetes</taxon>
        <taxon>Dothideomycetidae</taxon>
        <taxon>Mycosphaerellales</taxon>
        <taxon>Mycosphaerellaceae</taxon>
        <taxon>Pseudocercospora</taxon>
    </lineage>
</organism>
<evidence type="ECO:0000256" key="4">
    <source>
        <dbReference type="ARBA" id="ARBA00022729"/>
    </source>
</evidence>
<dbReference type="Pfam" id="PF16499">
    <property type="entry name" value="Melibiase_2"/>
    <property type="match status" value="1"/>
</dbReference>
<dbReference type="Gene3D" id="2.60.40.1180">
    <property type="entry name" value="Golgi alpha-mannosidase II"/>
    <property type="match status" value="1"/>
</dbReference>
<dbReference type="PROSITE" id="PS51175">
    <property type="entry name" value="CBM6"/>
    <property type="match status" value="1"/>
</dbReference>
<dbReference type="Pfam" id="PF17801">
    <property type="entry name" value="Melibiase_C"/>
    <property type="match status" value="1"/>
</dbReference>
<dbReference type="OrthoDB" id="5795902at2759"/>
<dbReference type="InterPro" id="IPR017853">
    <property type="entry name" value="GH"/>
</dbReference>
<reference evidence="9 10" key="1">
    <citation type="submission" date="2015-07" db="EMBL/GenBank/DDBJ databases">
        <title>Comparative genomics of the Sigatoka disease complex on banana suggests a link between parallel evolutionary changes in Pseudocercospora fijiensis and Pseudocercospora eumusae and increased virulence on the banana host.</title>
        <authorList>
            <person name="Chang T.-C."/>
            <person name="Salvucci A."/>
            <person name="Crous P.W."/>
            <person name="Stergiopoulos I."/>
        </authorList>
    </citation>
    <scope>NUCLEOTIDE SEQUENCE [LARGE SCALE GENOMIC DNA]</scope>
    <source>
        <strain evidence="9 10">CBS 114824</strain>
    </source>
</reference>
<dbReference type="EMBL" id="LFZN01000012">
    <property type="protein sequence ID" value="KXT05498.1"/>
    <property type="molecule type" value="Genomic_DNA"/>
</dbReference>
<name>A0A139HSR9_9PEZI</name>
<dbReference type="STRING" id="321146.A0A139HSR9"/>
<evidence type="ECO:0000256" key="7">
    <source>
        <dbReference type="RuleBase" id="RU361168"/>
    </source>
</evidence>
<evidence type="ECO:0000256" key="3">
    <source>
        <dbReference type="ARBA" id="ARBA00012755"/>
    </source>
</evidence>
<dbReference type="EC" id="3.2.1.22" evidence="3 7"/>
<dbReference type="EMBL" id="LFZN01000012">
    <property type="protein sequence ID" value="KXT05500.1"/>
    <property type="molecule type" value="Genomic_DNA"/>
</dbReference>
<keyword evidence="5 7" id="KW-0378">Hydrolase</keyword>
<evidence type="ECO:0000313" key="9">
    <source>
        <dbReference type="EMBL" id="KXT05498.1"/>
    </source>
</evidence>
<dbReference type="CDD" id="cd04081">
    <property type="entry name" value="CBM35_galactosidase-like"/>
    <property type="match status" value="1"/>
</dbReference>
<evidence type="ECO:0000259" key="8">
    <source>
        <dbReference type="PROSITE" id="PS51175"/>
    </source>
</evidence>
<dbReference type="InterPro" id="IPR005084">
    <property type="entry name" value="CBM6"/>
</dbReference>
<dbReference type="AlphaFoldDB" id="A0A139HSR9"/>
<dbReference type="SUPFAM" id="SSF51445">
    <property type="entry name" value="(Trans)glycosidases"/>
    <property type="match status" value="1"/>
</dbReference>